<dbReference type="OrthoDB" id="5415111at2"/>
<dbReference type="Pfam" id="PF13452">
    <property type="entry name" value="FAS1_DH_region"/>
    <property type="match status" value="1"/>
</dbReference>
<dbReference type="RefSeq" id="WP_116415868.1">
    <property type="nucleotide sequence ID" value="NZ_NBWZ01000001.1"/>
</dbReference>
<dbReference type="InterPro" id="IPR029069">
    <property type="entry name" value="HotDog_dom_sf"/>
</dbReference>
<dbReference type="InterPro" id="IPR039569">
    <property type="entry name" value="FAS1-like_DH_region"/>
</dbReference>
<organism evidence="2 3">
    <name type="scientific">Subtercola boreus</name>
    <dbReference type="NCBI Taxonomy" id="120213"/>
    <lineage>
        <taxon>Bacteria</taxon>
        <taxon>Bacillati</taxon>
        <taxon>Actinomycetota</taxon>
        <taxon>Actinomycetes</taxon>
        <taxon>Micrococcales</taxon>
        <taxon>Microbacteriaceae</taxon>
        <taxon>Subtercola</taxon>
    </lineage>
</organism>
<evidence type="ECO:0000313" key="3">
    <source>
        <dbReference type="Proteomes" id="UP000256486"/>
    </source>
</evidence>
<dbReference type="Gene3D" id="3.10.129.10">
    <property type="entry name" value="Hotdog Thioesterase"/>
    <property type="match status" value="1"/>
</dbReference>
<gene>
    <name evidence="2" type="ORF">B7R54_15760</name>
</gene>
<evidence type="ECO:0000259" key="1">
    <source>
        <dbReference type="Pfam" id="PF13452"/>
    </source>
</evidence>
<reference evidence="2 3" key="1">
    <citation type="submission" date="2017-04" db="EMBL/GenBank/DDBJ databases">
        <title>Comparative genome analysis of Subtercola boreus.</title>
        <authorList>
            <person name="Cho Y.-J."/>
            <person name="Cho A."/>
            <person name="Kim O.-S."/>
            <person name="Lee J.-I."/>
        </authorList>
    </citation>
    <scope>NUCLEOTIDE SEQUENCE [LARGE SCALE GENOMIC DNA]</scope>
    <source>
        <strain evidence="2 3">K300</strain>
    </source>
</reference>
<dbReference type="Proteomes" id="UP000256486">
    <property type="component" value="Unassembled WGS sequence"/>
</dbReference>
<name>A0A3E0VKI9_9MICO</name>
<comment type="caution">
    <text evidence="2">The sequence shown here is derived from an EMBL/GenBank/DDBJ whole genome shotgun (WGS) entry which is preliminary data.</text>
</comment>
<proteinExistence type="predicted"/>
<accession>A0A3E0VKI9</accession>
<sequence length="138" mass="14971">MTGIPVGGVVDTVEFTVEAGKIREFARATFTEDPRHAAGELATATHSVVTGHYRDQRGFVARLGLAIERIVVGSVSWEYERPLIAGDRLVATRRVEADTVREGRTGAMRFVTLATSFTDAAGETALVQREVLIERPAS</sequence>
<dbReference type="EMBL" id="NBWZ01000001">
    <property type="protein sequence ID" value="RFA10494.1"/>
    <property type="molecule type" value="Genomic_DNA"/>
</dbReference>
<evidence type="ECO:0000313" key="2">
    <source>
        <dbReference type="EMBL" id="RFA10494.1"/>
    </source>
</evidence>
<keyword evidence="3" id="KW-1185">Reference proteome</keyword>
<protein>
    <submittedName>
        <fullName evidence="2">Acyl dehydratase</fullName>
    </submittedName>
</protein>
<dbReference type="SUPFAM" id="SSF54637">
    <property type="entry name" value="Thioesterase/thiol ester dehydrase-isomerase"/>
    <property type="match status" value="1"/>
</dbReference>
<dbReference type="AlphaFoldDB" id="A0A3E0VKI9"/>
<feature type="domain" description="FAS1-like dehydratase" evidence="1">
    <location>
        <begin position="6"/>
        <end position="124"/>
    </location>
</feature>